<sequence>MTKIAYIGTYVPQKCGIATYTHHLRQSVRAAKGWTGIDPVIAITPAGWAEEHTDPALQTLEKEDRDAYRKLAERLNASDAAVVSLQHEFGIFGGEAGSYILDFIEHLEKPLAVTFHTVFEEPQEPYRSIQRQIAERSDLILIMNRQAGAYLERSFHIPRDKIKFVPHGTPEPAPGKREVFREAHGWDGRKVLMTFGLLSRGKGLETIIRALPEVAKEIPDVLYAIVGQTHPEVRKHEGEAYREELKELAQQLGVENHVVMVDRYVEEDELVGYLSACDLYLTPYPGMQQITSGTLAYAVGLGRPVLSTPYAYAKDLLGSHPYLLLPPGEHQVWASRMISILSDDHVLSRWEDKMAKIGESMHWSKSGALHLRLFGQLVRDYPVLQAN</sequence>
<dbReference type="PANTHER" id="PTHR12526:SF572">
    <property type="entry name" value="BLL5144 PROTEIN"/>
    <property type="match status" value="1"/>
</dbReference>
<name>A0A2W1L9V6_9BACL</name>
<dbReference type="AlphaFoldDB" id="A0A2W1L9V6"/>
<evidence type="ECO:0000313" key="2">
    <source>
        <dbReference type="Proteomes" id="UP000249522"/>
    </source>
</evidence>
<keyword evidence="1" id="KW-0808">Transferase</keyword>
<reference evidence="1 2" key="1">
    <citation type="submission" date="2018-06" db="EMBL/GenBank/DDBJ databases">
        <title>Paenibacillus imtechensis sp. nov.</title>
        <authorList>
            <person name="Pinnaka A.K."/>
            <person name="Singh H."/>
            <person name="Kaur M."/>
        </authorList>
    </citation>
    <scope>NUCLEOTIDE SEQUENCE [LARGE SCALE GENOMIC DNA]</scope>
    <source>
        <strain evidence="1 2">SMB1</strain>
    </source>
</reference>
<dbReference type="Proteomes" id="UP000249522">
    <property type="component" value="Unassembled WGS sequence"/>
</dbReference>
<dbReference type="SUPFAM" id="SSF53756">
    <property type="entry name" value="UDP-Glycosyltransferase/glycogen phosphorylase"/>
    <property type="match status" value="1"/>
</dbReference>
<keyword evidence="2" id="KW-1185">Reference proteome</keyword>
<dbReference type="EMBL" id="QKRB01000034">
    <property type="protein sequence ID" value="PZD97008.1"/>
    <property type="molecule type" value="Genomic_DNA"/>
</dbReference>
<dbReference type="PANTHER" id="PTHR12526">
    <property type="entry name" value="GLYCOSYLTRANSFERASE"/>
    <property type="match status" value="1"/>
</dbReference>
<dbReference type="Gene3D" id="3.40.50.2000">
    <property type="entry name" value="Glycogen Phosphorylase B"/>
    <property type="match status" value="2"/>
</dbReference>
<dbReference type="CDD" id="cd03822">
    <property type="entry name" value="GT4_mannosyltransferase-like"/>
    <property type="match status" value="1"/>
</dbReference>
<organism evidence="1 2">
    <name type="scientific">Paenibacillus sambharensis</name>
    <dbReference type="NCBI Taxonomy" id="1803190"/>
    <lineage>
        <taxon>Bacteria</taxon>
        <taxon>Bacillati</taxon>
        <taxon>Bacillota</taxon>
        <taxon>Bacilli</taxon>
        <taxon>Bacillales</taxon>
        <taxon>Paenibacillaceae</taxon>
        <taxon>Paenibacillus</taxon>
    </lineage>
</organism>
<proteinExistence type="predicted"/>
<evidence type="ECO:0000313" key="1">
    <source>
        <dbReference type="EMBL" id="PZD97008.1"/>
    </source>
</evidence>
<dbReference type="OrthoDB" id="9765330at2"/>
<dbReference type="GO" id="GO:0016740">
    <property type="term" value="F:transferase activity"/>
    <property type="evidence" value="ECO:0007669"/>
    <property type="project" value="UniProtKB-KW"/>
</dbReference>
<gene>
    <name evidence="1" type="ORF">DNH61_05010</name>
</gene>
<dbReference type="RefSeq" id="WP_111145581.1">
    <property type="nucleotide sequence ID" value="NZ_QKRB01000034.1"/>
</dbReference>
<dbReference type="Pfam" id="PF13692">
    <property type="entry name" value="Glyco_trans_1_4"/>
    <property type="match status" value="1"/>
</dbReference>
<accession>A0A2W1L9V6</accession>
<comment type="caution">
    <text evidence="1">The sequence shown here is derived from an EMBL/GenBank/DDBJ whole genome shotgun (WGS) entry which is preliminary data.</text>
</comment>
<protein>
    <submittedName>
        <fullName evidence="1">Glycosyl transferase family 1</fullName>
    </submittedName>
</protein>